<name>A0A240SX14_GLOMM</name>
<organism evidence="2 3">
    <name type="scientific">Glossina morsitans morsitans</name>
    <name type="common">Savannah tsetse fly</name>
    <dbReference type="NCBI Taxonomy" id="37546"/>
    <lineage>
        <taxon>Eukaryota</taxon>
        <taxon>Metazoa</taxon>
        <taxon>Ecdysozoa</taxon>
        <taxon>Arthropoda</taxon>
        <taxon>Hexapoda</taxon>
        <taxon>Insecta</taxon>
        <taxon>Pterygota</taxon>
        <taxon>Neoptera</taxon>
        <taxon>Endopterygota</taxon>
        <taxon>Diptera</taxon>
        <taxon>Brachycera</taxon>
        <taxon>Muscomorpha</taxon>
        <taxon>Hippoboscoidea</taxon>
        <taxon>Glossinidae</taxon>
        <taxon>Glossina</taxon>
    </lineage>
</organism>
<proteinExistence type="predicted"/>
<dbReference type="Proteomes" id="UP000092444">
    <property type="component" value="Unassembled WGS sequence"/>
</dbReference>
<dbReference type="EnsemblMetazoa" id="GMOY013305-RA">
    <property type="protein sequence ID" value="GMOY013305-PA"/>
    <property type="gene ID" value="GMOY013305"/>
</dbReference>
<protein>
    <submittedName>
        <fullName evidence="2">Uncharacterized protein</fullName>
    </submittedName>
</protein>
<sequence length="211" mass="24345">MNYLTLTFLGMLLLLQTCFAIPRPDAESPASHYEFNTDDKLYKNTIKTLVEIAIPLSARGIVLLQRVLEDLKAHEEAPKFAHQIEHLKNLIKSIKHIKADSDEKILRNIVGLKNDLAGAQKPSKESSNPHLVRDLVKKDGGKELAGDLRKHLVQFFDGFVDAIEEYAKGMSEEQKDHHKDFLKWFKEFKNAHSYGKRLDTFSEFFKFFHHK</sequence>
<keyword evidence="3" id="KW-1185">Reference proteome</keyword>
<evidence type="ECO:0000256" key="1">
    <source>
        <dbReference type="SAM" id="SignalP"/>
    </source>
</evidence>
<evidence type="ECO:0000313" key="2">
    <source>
        <dbReference type="EnsemblMetazoa" id="GMOY013305-PA"/>
    </source>
</evidence>
<dbReference type="VEuPathDB" id="VectorBase:GMOY013305"/>
<reference evidence="2" key="1">
    <citation type="submission" date="2020-05" db="UniProtKB">
        <authorList>
            <consortium name="EnsemblMetazoa"/>
        </authorList>
    </citation>
    <scope>IDENTIFICATION</scope>
    <source>
        <strain evidence="2">Yale</strain>
    </source>
</reference>
<feature type="signal peptide" evidence="1">
    <location>
        <begin position="1"/>
        <end position="20"/>
    </location>
</feature>
<keyword evidence="1" id="KW-0732">Signal</keyword>
<feature type="chain" id="PRO_5013258235" evidence="1">
    <location>
        <begin position="21"/>
        <end position="211"/>
    </location>
</feature>
<dbReference type="AlphaFoldDB" id="A0A240SX14"/>
<evidence type="ECO:0000313" key="3">
    <source>
        <dbReference type="Proteomes" id="UP000092444"/>
    </source>
</evidence>
<dbReference type="EMBL" id="CCAG010003708">
    <property type="status" value="NOT_ANNOTATED_CDS"/>
    <property type="molecule type" value="Genomic_DNA"/>
</dbReference>
<accession>A0A240SX14</accession>